<protein>
    <recommendedName>
        <fullName evidence="2">Phasin domain-containing protein</fullName>
    </recommendedName>
</protein>
<dbReference type="Proteomes" id="UP001565474">
    <property type="component" value="Unassembled WGS sequence"/>
</dbReference>
<organism evidence="3 4">
    <name type="scientific">Bradyrhizobium yuanmingense</name>
    <dbReference type="NCBI Taxonomy" id="108015"/>
    <lineage>
        <taxon>Bacteria</taxon>
        <taxon>Pseudomonadati</taxon>
        <taxon>Pseudomonadota</taxon>
        <taxon>Alphaproteobacteria</taxon>
        <taxon>Hyphomicrobiales</taxon>
        <taxon>Nitrobacteraceae</taxon>
        <taxon>Bradyrhizobium</taxon>
    </lineage>
</organism>
<name>A0ABV4GWX4_9BRAD</name>
<reference evidence="3 4" key="1">
    <citation type="submission" date="2024-07" db="EMBL/GenBank/DDBJ databases">
        <title>Genomic Encyclopedia of Type Strains, Phase V (KMG-V): Genome sequencing to study the core and pangenomes of soil and plant-associated prokaryotes.</title>
        <authorList>
            <person name="Whitman W."/>
        </authorList>
    </citation>
    <scope>NUCLEOTIDE SEQUENCE [LARGE SCALE GENOMIC DNA]</scope>
    <source>
        <strain evidence="3 4">USDA 222</strain>
    </source>
</reference>
<sequence>MTNVLTELPHPMPSRRSDTRDRRPPRSYLDRRLLAGCIEDAAAISRHMAATQATAHNRDFSANATEARGLIDIQEPFAMLSAVDNKPRGKSGRRGGKKKAGQRTGAGEQRASAAHQLPDAPAQNRQETEQKIEQVTEQEPSRPISAEIPSAAALPDEASGMEIAASPPVAPVEPFQASTQAIADAYSDYIRTSLEQAWNFLGKLATARSPVEAFELQMAYAKEACDSFVAESQKIAELHEQLTRERVMHLEGFVARLTQTTLEIRAIRH</sequence>
<dbReference type="Pfam" id="PF09361">
    <property type="entry name" value="Phasin_2"/>
    <property type="match status" value="1"/>
</dbReference>
<keyword evidence="4" id="KW-1185">Reference proteome</keyword>
<evidence type="ECO:0000313" key="3">
    <source>
        <dbReference type="EMBL" id="MEY9475343.1"/>
    </source>
</evidence>
<proteinExistence type="predicted"/>
<feature type="compositionally biased region" description="Basic and acidic residues" evidence="1">
    <location>
        <begin position="15"/>
        <end position="27"/>
    </location>
</feature>
<accession>A0ABV4GWX4</accession>
<gene>
    <name evidence="3" type="ORF">ABH992_007742</name>
</gene>
<comment type="caution">
    <text evidence="3">The sequence shown here is derived from an EMBL/GenBank/DDBJ whole genome shotgun (WGS) entry which is preliminary data.</text>
</comment>
<feature type="region of interest" description="Disordered" evidence="1">
    <location>
        <begin position="1"/>
        <end position="27"/>
    </location>
</feature>
<feature type="compositionally biased region" description="Basic residues" evidence="1">
    <location>
        <begin position="88"/>
        <end position="101"/>
    </location>
</feature>
<dbReference type="RefSeq" id="WP_244431217.1">
    <property type="nucleotide sequence ID" value="NZ_JBGBYD010000002.1"/>
</dbReference>
<dbReference type="EMBL" id="JBGBZN010000002">
    <property type="protein sequence ID" value="MEY9475343.1"/>
    <property type="molecule type" value="Genomic_DNA"/>
</dbReference>
<feature type="domain" description="Phasin" evidence="2">
    <location>
        <begin position="176"/>
        <end position="245"/>
    </location>
</feature>
<evidence type="ECO:0000256" key="1">
    <source>
        <dbReference type="SAM" id="MobiDB-lite"/>
    </source>
</evidence>
<evidence type="ECO:0000259" key="2">
    <source>
        <dbReference type="Pfam" id="PF09361"/>
    </source>
</evidence>
<feature type="region of interest" description="Disordered" evidence="1">
    <location>
        <begin position="81"/>
        <end position="145"/>
    </location>
</feature>
<evidence type="ECO:0000313" key="4">
    <source>
        <dbReference type="Proteomes" id="UP001565474"/>
    </source>
</evidence>
<dbReference type="InterPro" id="IPR018968">
    <property type="entry name" value="Phasin"/>
</dbReference>